<comment type="caution">
    <text evidence="4">The sequence shown here is derived from an EMBL/GenBank/DDBJ whole genome shotgun (WGS) entry which is preliminary data.</text>
</comment>
<dbReference type="EMBL" id="JAULJE010000003">
    <property type="protein sequence ID" value="KAK1345017.1"/>
    <property type="molecule type" value="Genomic_DNA"/>
</dbReference>
<evidence type="ECO:0000256" key="1">
    <source>
        <dbReference type="SAM" id="MobiDB-lite"/>
    </source>
</evidence>
<keyword evidence="5" id="KW-1185">Reference proteome</keyword>
<feature type="compositionally biased region" description="Polar residues" evidence="1">
    <location>
        <begin position="91"/>
        <end position="102"/>
    </location>
</feature>
<protein>
    <recommendedName>
        <fullName evidence="3">GRAM domain-containing protein</fullName>
    </recommendedName>
</protein>
<keyword evidence="2" id="KW-1133">Transmembrane helix</keyword>
<feature type="transmembrane region" description="Helical" evidence="2">
    <location>
        <begin position="374"/>
        <end position="392"/>
    </location>
</feature>
<evidence type="ECO:0000313" key="4">
    <source>
        <dbReference type="EMBL" id="KAK1345017.1"/>
    </source>
</evidence>
<dbReference type="Gene3D" id="2.30.29.30">
    <property type="entry name" value="Pleckstrin-homology domain (PH domain)/Phosphotyrosine-binding domain (PTB)"/>
    <property type="match status" value="1"/>
</dbReference>
<gene>
    <name evidence="4" type="ORF">QTO34_013721</name>
</gene>
<dbReference type="CDD" id="cd13220">
    <property type="entry name" value="PH-GRAM_GRAMDC"/>
    <property type="match status" value="1"/>
</dbReference>
<name>A0AA40LV91_CNENI</name>
<dbReference type="Pfam" id="PF02893">
    <property type="entry name" value="GRAM"/>
    <property type="match status" value="1"/>
</dbReference>
<accession>A0AA40LV91</accession>
<keyword evidence="2" id="KW-0472">Membrane</keyword>
<organism evidence="4 5">
    <name type="scientific">Cnephaeus nilssonii</name>
    <name type="common">Northern bat</name>
    <name type="synonym">Eptesicus nilssonii</name>
    <dbReference type="NCBI Taxonomy" id="3371016"/>
    <lineage>
        <taxon>Eukaryota</taxon>
        <taxon>Metazoa</taxon>
        <taxon>Chordata</taxon>
        <taxon>Craniata</taxon>
        <taxon>Vertebrata</taxon>
        <taxon>Euteleostomi</taxon>
        <taxon>Mammalia</taxon>
        <taxon>Eutheria</taxon>
        <taxon>Laurasiatheria</taxon>
        <taxon>Chiroptera</taxon>
        <taxon>Yangochiroptera</taxon>
        <taxon>Vespertilionidae</taxon>
        <taxon>Cnephaeus</taxon>
    </lineage>
</organism>
<dbReference type="AlphaFoldDB" id="A0AA40LV91"/>
<keyword evidence="2" id="KW-0812">Transmembrane</keyword>
<dbReference type="InterPro" id="IPR011993">
    <property type="entry name" value="PH-like_dom_sf"/>
</dbReference>
<dbReference type="InterPro" id="IPR004182">
    <property type="entry name" value="GRAM"/>
</dbReference>
<reference evidence="4" key="1">
    <citation type="submission" date="2023-06" db="EMBL/GenBank/DDBJ databases">
        <title>Reference genome for the Northern bat (Eptesicus nilssonii), a most northern bat species.</title>
        <authorList>
            <person name="Laine V.N."/>
            <person name="Pulliainen A.T."/>
            <person name="Lilley T.M."/>
        </authorList>
    </citation>
    <scope>NUCLEOTIDE SEQUENCE</scope>
    <source>
        <strain evidence="4">BLF_Eptnil</strain>
        <tissue evidence="4">Kidney</tissue>
    </source>
</reference>
<feature type="region of interest" description="Disordered" evidence="1">
    <location>
        <begin position="69"/>
        <end position="109"/>
    </location>
</feature>
<dbReference type="GO" id="GO:0005881">
    <property type="term" value="C:cytoplasmic microtubule"/>
    <property type="evidence" value="ECO:0007669"/>
    <property type="project" value="TreeGrafter"/>
</dbReference>
<dbReference type="PANTHER" id="PTHR46645">
    <property type="entry name" value="GRAM DOMAIN-CONTAINING PROTEIN 2B-RELATED"/>
    <property type="match status" value="1"/>
</dbReference>
<dbReference type="SMART" id="SM00568">
    <property type="entry name" value="GRAM"/>
    <property type="match status" value="1"/>
</dbReference>
<evidence type="ECO:0000259" key="3">
    <source>
        <dbReference type="SMART" id="SM00568"/>
    </source>
</evidence>
<proteinExistence type="predicted"/>
<dbReference type="Proteomes" id="UP001177744">
    <property type="component" value="Unassembled WGS sequence"/>
</dbReference>
<dbReference type="PANTHER" id="PTHR46645:SF2">
    <property type="entry name" value="GRAM DOMAIN-CONTAINING PROTEIN 2B"/>
    <property type="match status" value="1"/>
</dbReference>
<feature type="region of interest" description="Disordered" evidence="1">
    <location>
        <begin position="293"/>
        <end position="351"/>
    </location>
</feature>
<dbReference type="InterPro" id="IPR052633">
    <property type="entry name" value="GRAM_domain_protein_2B"/>
</dbReference>
<dbReference type="FunFam" id="2.30.29.30:FF:000086">
    <property type="entry name" value="GRAM domain-containing protein 2B isoform 2"/>
    <property type="match status" value="1"/>
</dbReference>
<evidence type="ECO:0000313" key="5">
    <source>
        <dbReference type="Proteomes" id="UP001177744"/>
    </source>
</evidence>
<feature type="compositionally biased region" description="Polar residues" evidence="1">
    <location>
        <begin position="296"/>
        <end position="306"/>
    </location>
</feature>
<sequence>MATRVICTLRGRARQGRAGPGAVLGGCVSVSALYLLKPAERAGLQWGFGKGTAAQVDLSLLVGTEEPSALQKASSEAENGVEEKKKVCRSPTAQSPTPSSEAESPDPKRAICLRPRLRSTSILHAGPRYKANLHFHKLFLEVPTEEPLRQSFTCALQKEILYQGKLFVSENWICFHSKVFGKDTKISIPAFSVTLIKKTKTALLVPNALIIATVTDRYIFVSLLSRDSTYKLLKSVCGHLDNTSVGNSPNPSSLENSFRTDRFRANRPSSLPLDFNDEFSDLVGVVQQRRQDLGGYSSSGSQTPESENSRDFHVTESQTVLSVSKGEAKPTRADAQLNRAPEGKAKSLPAHGQSESIGILHKVKSQHRPTLRHILIFYAVVVCALILSTFYMRYRINTLEEQLGSLTSIMDTHHAEQAAPSSLGSQVQLNAEVLCRELTANIVKLEKVISFLYRTTYRNCLRMATDRPDCLGQRDTSRFPLKKVLWRRPASAPCWPEERAERHPATVALGGLQLRKGGVPCCCLKEPAPSREDLVDTLKRLWFGGHRDCQQTLHNVPCQSLPPSSAPQPSS</sequence>
<evidence type="ECO:0000256" key="2">
    <source>
        <dbReference type="SAM" id="Phobius"/>
    </source>
</evidence>
<feature type="domain" description="GRAM" evidence="3">
    <location>
        <begin position="133"/>
        <end position="200"/>
    </location>
</feature>